<evidence type="ECO:0000313" key="1">
    <source>
        <dbReference type="EMBL" id="AHE39141.1"/>
    </source>
</evidence>
<keyword evidence="1" id="KW-0614">Plasmid</keyword>
<dbReference type="AlphaFoldDB" id="V9Z6X8"/>
<name>V9Z6X8_9ACTN</name>
<gene>
    <name evidence="1" type="ORF">pFRL3_364c</name>
</gene>
<dbReference type="EMBL" id="KF602048">
    <property type="protein sequence ID" value="AHE39141.1"/>
    <property type="molecule type" value="Genomic_DNA"/>
</dbReference>
<organism evidence="1">
    <name type="scientific">Streptomyces sp. FR1</name>
    <dbReference type="NCBI Taxonomy" id="349971"/>
    <lineage>
        <taxon>Bacteria</taxon>
        <taxon>Bacillati</taxon>
        <taxon>Actinomycetota</taxon>
        <taxon>Actinomycetes</taxon>
        <taxon>Kitasatosporales</taxon>
        <taxon>Streptomycetaceae</taxon>
        <taxon>Streptomyces</taxon>
    </lineage>
</organism>
<proteinExistence type="predicted"/>
<accession>V9Z6X8</accession>
<reference evidence="1" key="1">
    <citation type="submission" date="2013-09" db="EMBL/GenBank/DDBJ databases">
        <title>Complete nucleotide sequence of Streptomyces linear plasmid pFRL3.</title>
        <authorList>
            <person name="Chen Z."/>
            <person name="Fang P."/>
            <person name="Qin Z."/>
        </authorList>
    </citation>
    <scope>NUCLEOTIDE SEQUENCE</scope>
    <source>
        <plasmid evidence="1">pFRL3</plasmid>
    </source>
</reference>
<protein>
    <submittedName>
        <fullName evidence="1">Uncharacterized protein</fullName>
    </submittedName>
</protein>
<sequence>MTIPTSPFVAIVAAVTVERHSGPPSATALPVFDPRARA</sequence>
<geneLocation type="plasmid" evidence="1">
    <name>pFRL3</name>
</geneLocation>